<comment type="caution">
    <text evidence="2">The sequence shown here is derived from an EMBL/GenBank/DDBJ whole genome shotgun (WGS) entry which is preliminary data.</text>
</comment>
<proteinExistence type="predicted"/>
<keyword evidence="3" id="KW-1185">Reference proteome</keyword>
<keyword evidence="1" id="KW-0732">Signal</keyword>
<name>A0A5J4FWH5_9FLAO</name>
<dbReference type="EMBL" id="BKCF01000001">
    <property type="protein sequence ID" value="GEQ85618.1"/>
    <property type="molecule type" value="Genomic_DNA"/>
</dbReference>
<dbReference type="Proteomes" id="UP000326994">
    <property type="component" value="Unassembled WGS sequence"/>
</dbReference>
<dbReference type="RefSeq" id="WP_151893525.1">
    <property type="nucleotide sequence ID" value="NZ_BKCF01000001.1"/>
</dbReference>
<feature type="signal peptide" evidence="1">
    <location>
        <begin position="1"/>
        <end position="20"/>
    </location>
</feature>
<feature type="chain" id="PRO_5023925758" evidence="1">
    <location>
        <begin position="21"/>
        <end position="254"/>
    </location>
</feature>
<evidence type="ECO:0000313" key="2">
    <source>
        <dbReference type="EMBL" id="GEQ85618.1"/>
    </source>
</evidence>
<evidence type="ECO:0000256" key="1">
    <source>
        <dbReference type="SAM" id="SignalP"/>
    </source>
</evidence>
<accession>A0A5J4FWH5</accession>
<dbReference type="OrthoDB" id="1274006at2"/>
<sequence>MKRLILIVCLFFYVATPSFAQQSINDYSFVIVPEKFDFLAEEDQFQLNSLTKFLFNKNGFNALYRNELPEVDFCDGLTAEITEESNFTRTKIFITLKDCRGNEIYKGEPGASKFKEYRKAYHDALRNAFEFINKLHVQQNDIVVKERAIDEIDSKKEAVVSSATLSKPIVPSNTFNQYSLSDVAYLLKKTAEGFTLFQESELAENGLLVIGDITKKGNSYSCKIADKEYPVSFKSNKDLVIYKEDSNMVLKFQN</sequence>
<dbReference type="AlphaFoldDB" id="A0A5J4FWH5"/>
<organism evidence="2 3">
    <name type="scientific">Patiriisocius marinistellae</name>
    <dbReference type="NCBI Taxonomy" id="2494560"/>
    <lineage>
        <taxon>Bacteria</taxon>
        <taxon>Pseudomonadati</taxon>
        <taxon>Bacteroidota</taxon>
        <taxon>Flavobacteriia</taxon>
        <taxon>Flavobacteriales</taxon>
        <taxon>Flavobacteriaceae</taxon>
        <taxon>Patiriisocius</taxon>
    </lineage>
</organism>
<protein>
    <submittedName>
        <fullName evidence="2">Uncharacterized protein</fullName>
    </submittedName>
</protein>
<evidence type="ECO:0000313" key="3">
    <source>
        <dbReference type="Proteomes" id="UP000326994"/>
    </source>
</evidence>
<reference evidence="2 3" key="1">
    <citation type="submission" date="2019-08" db="EMBL/GenBank/DDBJ databases">
        <title>Ulvibacter marinistellae sp. nov., isolated from a starfish, Patiria pectinifera.</title>
        <authorList>
            <person name="Kawano K."/>
            <person name="Ushijima N."/>
            <person name="Kihara M."/>
            <person name="Itoh H."/>
        </authorList>
    </citation>
    <scope>NUCLEOTIDE SEQUENCE [LARGE SCALE GENOMIC DNA]</scope>
    <source>
        <strain evidence="2 3">KK4</strain>
    </source>
</reference>
<gene>
    <name evidence="2" type="ORF">ULMS_11260</name>
</gene>